<dbReference type="EMBL" id="LR593886">
    <property type="protein sequence ID" value="VTR92831.1"/>
    <property type="molecule type" value="Genomic_DNA"/>
</dbReference>
<evidence type="ECO:0000313" key="1">
    <source>
        <dbReference type="EMBL" id="VTR92831.1"/>
    </source>
</evidence>
<sequence length="74" mass="7932">MAESTKSYAERLKDWALYASAILALSIASALAQRWLGKDVQLPPPPVILVTSGVDGITPVVQVFPSPDPNVKDK</sequence>
<evidence type="ECO:0000313" key="2">
    <source>
        <dbReference type="Proteomes" id="UP000464178"/>
    </source>
</evidence>
<proteinExistence type="predicted"/>
<protein>
    <submittedName>
        <fullName evidence="1">Uncharacterized protein</fullName>
    </submittedName>
</protein>
<gene>
    <name evidence="1" type="ORF">SOIL9_48830</name>
</gene>
<dbReference type="KEGG" id="gms:SOIL9_48830"/>
<dbReference type="Proteomes" id="UP000464178">
    <property type="component" value="Chromosome"/>
</dbReference>
<reference evidence="1 2" key="1">
    <citation type="submission" date="2019-05" db="EMBL/GenBank/DDBJ databases">
        <authorList>
            <consortium name="Science for Life Laboratories"/>
        </authorList>
    </citation>
    <scope>NUCLEOTIDE SEQUENCE [LARGE SCALE GENOMIC DNA]</scope>
    <source>
        <strain evidence="1">Soil9</strain>
    </source>
</reference>
<accession>A0A6P2CV18</accession>
<dbReference type="AlphaFoldDB" id="A0A6P2CV18"/>
<keyword evidence="2" id="KW-1185">Reference proteome</keyword>
<name>A0A6P2CV18_9BACT</name>
<dbReference type="RefSeq" id="WP_162667643.1">
    <property type="nucleotide sequence ID" value="NZ_LR593886.1"/>
</dbReference>
<organism evidence="1 2">
    <name type="scientific">Gemmata massiliana</name>
    <dbReference type="NCBI Taxonomy" id="1210884"/>
    <lineage>
        <taxon>Bacteria</taxon>
        <taxon>Pseudomonadati</taxon>
        <taxon>Planctomycetota</taxon>
        <taxon>Planctomycetia</taxon>
        <taxon>Gemmatales</taxon>
        <taxon>Gemmataceae</taxon>
        <taxon>Gemmata</taxon>
    </lineage>
</organism>